<feature type="region of interest" description="Disordered" evidence="1">
    <location>
        <begin position="43"/>
        <end position="62"/>
    </location>
</feature>
<dbReference type="Proteomes" id="UP000606786">
    <property type="component" value="Unassembled WGS sequence"/>
</dbReference>
<evidence type="ECO:0000313" key="2">
    <source>
        <dbReference type="EMBL" id="CAD6994186.1"/>
    </source>
</evidence>
<organism evidence="2 3">
    <name type="scientific">Ceratitis capitata</name>
    <name type="common">Mediterranean fruit fly</name>
    <name type="synonym">Tephritis capitata</name>
    <dbReference type="NCBI Taxonomy" id="7213"/>
    <lineage>
        <taxon>Eukaryota</taxon>
        <taxon>Metazoa</taxon>
        <taxon>Ecdysozoa</taxon>
        <taxon>Arthropoda</taxon>
        <taxon>Hexapoda</taxon>
        <taxon>Insecta</taxon>
        <taxon>Pterygota</taxon>
        <taxon>Neoptera</taxon>
        <taxon>Endopterygota</taxon>
        <taxon>Diptera</taxon>
        <taxon>Brachycera</taxon>
        <taxon>Muscomorpha</taxon>
        <taxon>Tephritoidea</taxon>
        <taxon>Tephritidae</taxon>
        <taxon>Ceratitis</taxon>
        <taxon>Ceratitis</taxon>
    </lineage>
</organism>
<evidence type="ECO:0000256" key="1">
    <source>
        <dbReference type="SAM" id="MobiDB-lite"/>
    </source>
</evidence>
<accession>A0A811U7R3</accession>
<reference evidence="2" key="1">
    <citation type="submission" date="2020-11" db="EMBL/GenBank/DDBJ databases">
        <authorList>
            <person name="Whitehead M."/>
        </authorList>
    </citation>
    <scope>NUCLEOTIDE SEQUENCE</scope>
    <source>
        <strain evidence="2">EGII</strain>
    </source>
</reference>
<sequence length="76" mass="8475">MLNTFRAQPLQPGACLLRPSTVMSRQFSQQQKRLVAKTRCGKLTASNSQSTPHIQINTGKQTNEHRRAILCGTPIQ</sequence>
<dbReference type="AlphaFoldDB" id="A0A811U7R3"/>
<name>A0A811U7R3_CERCA</name>
<protein>
    <submittedName>
        <fullName evidence="2">(Mediterranean fruit fly) hypothetical protein</fullName>
    </submittedName>
</protein>
<proteinExistence type="predicted"/>
<evidence type="ECO:0000313" key="3">
    <source>
        <dbReference type="Proteomes" id="UP000606786"/>
    </source>
</evidence>
<gene>
    <name evidence="2" type="ORF">CCAP1982_LOCUS2951</name>
</gene>
<keyword evidence="3" id="KW-1185">Reference proteome</keyword>
<dbReference type="EMBL" id="CAJHJT010000001">
    <property type="protein sequence ID" value="CAD6994186.1"/>
    <property type="molecule type" value="Genomic_DNA"/>
</dbReference>
<feature type="compositionally biased region" description="Polar residues" evidence="1">
    <location>
        <begin position="44"/>
        <end position="61"/>
    </location>
</feature>
<comment type="caution">
    <text evidence="2">The sequence shown here is derived from an EMBL/GenBank/DDBJ whole genome shotgun (WGS) entry which is preliminary data.</text>
</comment>